<evidence type="ECO:0000256" key="5">
    <source>
        <dbReference type="ARBA" id="ARBA00023136"/>
    </source>
</evidence>
<feature type="transmembrane region" description="Helical" evidence="7">
    <location>
        <begin position="261"/>
        <end position="280"/>
    </location>
</feature>
<accession>A0A9W9BZY6</accession>
<evidence type="ECO:0000256" key="3">
    <source>
        <dbReference type="ARBA" id="ARBA00022692"/>
    </source>
</evidence>
<organism evidence="9 10">
    <name type="scientific">Didymella glomerata</name>
    <dbReference type="NCBI Taxonomy" id="749621"/>
    <lineage>
        <taxon>Eukaryota</taxon>
        <taxon>Fungi</taxon>
        <taxon>Dikarya</taxon>
        <taxon>Ascomycota</taxon>
        <taxon>Pezizomycotina</taxon>
        <taxon>Dothideomycetes</taxon>
        <taxon>Pleosporomycetidae</taxon>
        <taxon>Pleosporales</taxon>
        <taxon>Pleosporineae</taxon>
        <taxon>Didymellaceae</taxon>
        <taxon>Didymella</taxon>
    </lineage>
</organism>
<dbReference type="GO" id="GO:0016020">
    <property type="term" value="C:membrane"/>
    <property type="evidence" value="ECO:0007669"/>
    <property type="project" value="UniProtKB-SubCell"/>
</dbReference>
<evidence type="ECO:0000313" key="9">
    <source>
        <dbReference type="EMBL" id="KAJ4336650.1"/>
    </source>
</evidence>
<feature type="transmembrane region" description="Helical" evidence="7">
    <location>
        <begin position="219"/>
        <end position="241"/>
    </location>
</feature>
<dbReference type="PANTHER" id="PTHR22950">
    <property type="entry name" value="AMINO ACID TRANSPORTER"/>
    <property type="match status" value="1"/>
</dbReference>
<feature type="transmembrane region" description="Helical" evidence="7">
    <location>
        <begin position="177"/>
        <end position="207"/>
    </location>
</feature>
<reference evidence="9" key="1">
    <citation type="submission" date="2022-10" db="EMBL/GenBank/DDBJ databases">
        <title>Tapping the CABI collections for fungal endophytes: first genome assemblies for Collariella, Neodidymelliopsis, Ascochyta clinopodiicola, Didymella pomorum, Didymosphaeria variabile, Neocosmospora piperis and Neocucurbitaria cava.</title>
        <authorList>
            <person name="Hill R."/>
        </authorList>
    </citation>
    <scope>NUCLEOTIDE SEQUENCE</scope>
    <source>
        <strain evidence="9">IMI 360193</strain>
    </source>
</reference>
<feature type="transmembrane region" description="Helical" evidence="7">
    <location>
        <begin position="301"/>
        <end position="321"/>
    </location>
</feature>
<feature type="region of interest" description="Disordered" evidence="6">
    <location>
        <begin position="1"/>
        <end position="24"/>
    </location>
</feature>
<feature type="transmembrane region" description="Helical" evidence="7">
    <location>
        <begin position="327"/>
        <end position="350"/>
    </location>
</feature>
<dbReference type="InterPro" id="IPR013057">
    <property type="entry name" value="AA_transpt_TM"/>
</dbReference>
<protein>
    <recommendedName>
        <fullName evidence="8">Amino acid transporter transmembrane domain-containing protein</fullName>
    </recommendedName>
</protein>
<keyword evidence="5 7" id="KW-0472">Membrane</keyword>
<comment type="subcellular location">
    <subcellularLocation>
        <location evidence="1">Membrane</location>
        <topology evidence="1">Multi-pass membrane protein</topology>
    </subcellularLocation>
</comment>
<evidence type="ECO:0000313" key="10">
    <source>
        <dbReference type="Proteomes" id="UP001140562"/>
    </source>
</evidence>
<dbReference type="Pfam" id="PF01490">
    <property type="entry name" value="Aa_trans"/>
    <property type="match status" value="1"/>
</dbReference>
<comment type="similarity">
    <text evidence="2">Belongs to the amino acid/polyamine transporter 2 family.</text>
</comment>
<name>A0A9W9BZY6_9PLEO</name>
<sequence length="417" mass="45600">MAPQTPSKIERGPENDHDIKRVPVSSTDETNAIKPLDLEALEVFQRNVDGVEFRTVSWQRATVVFLKINFAMSILTTPNALATFGAVGGGLSLVAWIVLNTYTAVLLGVFRNNHPECHTIMITVCSSIRTFARLGWLTWFGFFTFFAAIFIFTVAVARQDRPAAAPPTGDFDLGFKIIAIPGFVVGMVSSANLFICTSGSSMFLPVISEMRNPREYRKAVLWAGTLVGIMYVVFSMVLYAYCGIWLSVPALDSAGTLFKKISYGFSLPGLIIGVEIYQHVAAKYVFVRLLRGSKHLQANTVVHWSTWLSINIVLGILGFVIAESVPILNFLLGLAGSLCFAPFSLVYPTLLWMYDARAYRIGSLGQRVKFGVNALICLIGLYMVVGGTYSVAISIRDAFASGSIARTFDCADNSGES</sequence>
<dbReference type="PANTHER" id="PTHR22950:SF697">
    <property type="entry name" value="AMINO ACID TRANSPORTER (EUROFUNG)"/>
    <property type="match status" value="1"/>
</dbReference>
<evidence type="ECO:0000256" key="1">
    <source>
        <dbReference type="ARBA" id="ARBA00004141"/>
    </source>
</evidence>
<feature type="compositionally biased region" description="Basic and acidic residues" evidence="6">
    <location>
        <begin position="8"/>
        <end position="21"/>
    </location>
</feature>
<comment type="caution">
    <text evidence="9">The sequence shown here is derived from an EMBL/GenBank/DDBJ whole genome shotgun (WGS) entry which is preliminary data.</text>
</comment>
<keyword evidence="10" id="KW-1185">Reference proteome</keyword>
<feature type="transmembrane region" description="Helical" evidence="7">
    <location>
        <begin position="370"/>
        <end position="392"/>
    </location>
</feature>
<keyword evidence="4 7" id="KW-1133">Transmembrane helix</keyword>
<evidence type="ECO:0000256" key="7">
    <source>
        <dbReference type="SAM" id="Phobius"/>
    </source>
</evidence>
<dbReference type="Proteomes" id="UP001140562">
    <property type="component" value="Unassembled WGS sequence"/>
</dbReference>
<proteinExistence type="inferred from homology"/>
<dbReference type="GO" id="GO:0015179">
    <property type="term" value="F:L-amino acid transmembrane transporter activity"/>
    <property type="evidence" value="ECO:0007669"/>
    <property type="project" value="TreeGrafter"/>
</dbReference>
<evidence type="ECO:0000256" key="2">
    <source>
        <dbReference type="ARBA" id="ARBA00008066"/>
    </source>
</evidence>
<dbReference type="AlphaFoldDB" id="A0A9W9BZY6"/>
<evidence type="ECO:0000256" key="4">
    <source>
        <dbReference type="ARBA" id="ARBA00022989"/>
    </source>
</evidence>
<feature type="transmembrane region" description="Helical" evidence="7">
    <location>
        <begin position="64"/>
        <end position="87"/>
    </location>
</feature>
<dbReference type="EMBL" id="JAPEUV010000046">
    <property type="protein sequence ID" value="KAJ4336650.1"/>
    <property type="molecule type" value="Genomic_DNA"/>
</dbReference>
<feature type="transmembrane region" description="Helical" evidence="7">
    <location>
        <begin position="131"/>
        <end position="157"/>
    </location>
</feature>
<evidence type="ECO:0000259" key="8">
    <source>
        <dbReference type="Pfam" id="PF01490"/>
    </source>
</evidence>
<feature type="transmembrane region" description="Helical" evidence="7">
    <location>
        <begin position="93"/>
        <end position="110"/>
    </location>
</feature>
<gene>
    <name evidence="9" type="ORF">N0V87_005212</name>
</gene>
<evidence type="ECO:0000256" key="6">
    <source>
        <dbReference type="SAM" id="MobiDB-lite"/>
    </source>
</evidence>
<feature type="domain" description="Amino acid transporter transmembrane" evidence="8">
    <location>
        <begin position="119"/>
        <end position="390"/>
    </location>
</feature>
<keyword evidence="3 7" id="KW-0812">Transmembrane</keyword>
<dbReference type="OrthoDB" id="3162524at2759"/>